<organism evidence="1 2">
    <name type="scientific">Monopterus albus</name>
    <name type="common">Swamp eel</name>
    <dbReference type="NCBI Taxonomy" id="43700"/>
    <lineage>
        <taxon>Eukaryota</taxon>
        <taxon>Metazoa</taxon>
        <taxon>Chordata</taxon>
        <taxon>Craniata</taxon>
        <taxon>Vertebrata</taxon>
        <taxon>Euteleostomi</taxon>
        <taxon>Actinopterygii</taxon>
        <taxon>Neopterygii</taxon>
        <taxon>Teleostei</taxon>
        <taxon>Neoteleostei</taxon>
        <taxon>Acanthomorphata</taxon>
        <taxon>Anabantaria</taxon>
        <taxon>Synbranchiformes</taxon>
        <taxon>Synbranchidae</taxon>
        <taxon>Monopterus</taxon>
    </lineage>
</organism>
<dbReference type="Proteomes" id="UP000261600">
    <property type="component" value="Unplaced"/>
</dbReference>
<proteinExistence type="predicted"/>
<name>A0A3Q3IUF6_MONAL</name>
<evidence type="ECO:0000313" key="2">
    <source>
        <dbReference type="Proteomes" id="UP000261600"/>
    </source>
</evidence>
<reference evidence="1" key="2">
    <citation type="submission" date="2025-09" db="UniProtKB">
        <authorList>
            <consortium name="Ensembl"/>
        </authorList>
    </citation>
    <scope>IDENTIFICATION</scope>
</reference>
<accession>A0A3Q3IUF6</accession>
<dbReference type="Ensembl" id="ENSMALT00000009172.1">
    <property type="protein sequence ID" value="ENSMALP00000008983.1"/>
    <property type="gene ID" value="ENSMALG00000006406.1"/>
</dbReference>
<evidence type="ECO:0000313" key="1">
    <source>
        <dbReference type="Ensembl" id="ENSMALP00000008983.1"/>
    </source>
</evidence>
<sequence length="82" mass="8897">MSQSVLDSMPGASTGTVVITDPLNFWGGKRVTPRPESNAKAEPVFEPSTGKYIQTTSVFNASHNVLKSWYNPKAGKLRLTSN</sequence>
<protein>
    <submittedName>
        <fullName evidence="1">Uncharacterized protein</fullName>
    </submittedName>
</protein>
<dbReference type="STRING" id="43700.ENSMALP00000008983"/>
<keyword evidence="2" id="KW-1185">Reference proteome</keyword>
<dbReference type="AlphaFoldDB" id="A0A3Q3IUF6"/>
<reference evidence="1" key="1">
    <citation type="submission" date="2025-08" db="UniProtKB">
        <authorList>
            <consortium name="Ensembl"/>
        </authorList>
    </citation>
    <scope>IDENTIFICATION</scope>
</reference>